<keyword evidence="4" id="KW-0378">Hydrolase</keyword>
<keyword evidence="5" id="KW-0136">Cellulose degradation</keyword>
<evidence type="ECO:0000256" key="6">
    <source>
        <dbReference type="ARBA" id="ARBA00023295"/>
    </source>
</evidence>
<comment type="similarity">
    <text evidence="2">Belongs to the glycosyl hydrolase 8 (cellulase D) family.</text>
</comment>
<keyword evidence="7" id="KW-0119">Carbohydrate metabolism</keyword>
<evidence type="ECO:0000313" key="9">
    <source>
        <dbReference type="EMBL" id="SMH52555.1"/>
    </source>
</evidence>
<name>A0A1X7PLA2_9HYPH</name>
<feature type="signal peptide" evidence="8">
    <location>
        <begin position="1"/>
        <end position="18"/>
    </location>
</feature>
<dbReference type="AlphaFoldDB" id="A0A1X7PLA2"/>
<keyword evidence="8" id="KW-0732">Signal</keyword>
<dbReference type="InterPro" id="IPR012341">
    <property type="entry name" value="6hp_glycosidase-like_sf"/>
</dbReference>
<evidence type="ECO:0000256" key="3">
    <source>
        <dbReference type="ARBA" id="ARBA00012601"/>
    </source>
</evidence>
<comment type="catalytic activity">
    <reaction evidence="1">
        <text>Endohydrolysis of (1-&gt;4)-beta-D-glucosidic linkages in cellulose, lichenin and cereal beta-D-glucans.</text>
        <dbReference type="EC" id="3.2.1.4"/>
    </reaction>
</comment>
<keyword evidence="6" id="KW-0326">Glycosidase</keyword>
<accession>A0A1X7PLA2</accession>
<dbReference type="SUPFAM" id="SSF48208">
    <property type="entry name" value="Six-hairpin glycosidases"/>
    <property type="match status" value="1"/>
</dbReference>
<evidence type="ECO:0000256" key="2">
    <source>
        <dbReference type="ARBA" id="ARBA00009209"/>
    </source>
</evidence>
<dbReference type="Gene3D" id="1.50.10.10">
    <property type="match status" value="1"/>
</dbReference>
<keyword evidence="7" id="KW-0624">Polysaccharide degradation</keyword>
<evidence type="ECO:0000313" key="10">
    <source>
        <dbReference type="Proteomes" id="UP000193083"/>
    </source>
</evidence>
<dbReference type="InterPro" id="IPR008928">
    <property type="entry name" value="6-hairpin_glycosidase_sf"/>
</dbReference>
<gene>
    <name evidence="9" type="ORF">SAMN02982922_4693</name>
</gene>
<keyword evidence="10" id="KW-1185">Reference proteome</keyword>
<evidence type="ECO:0000256" key="1">
    <source>
        <dbReference type="ARBA" id="ARBA00000966"/>
    </source>
</evidence>
<dbReference type="PRINTS" id="PR00735">
    <property type="entry name" value="GLHYDRLASE8"/>
</dbReference>
<dbReference type="Pfam" id="PF01270">
    <property type="entry name" value="Glyco_hydro_8"/>
    <property type="match status" value="1"/>
</dbReference>
<dbReference type="GO" id="GO:0030245">
    <property type="term" value="P:cellulose catabolic process"/>
    <property type="evidence" value="ECO:0007669"/>
    <property type="project" value="UniProtKB-KW"/>
</dbReference>
<evidence type="ECO:0000256" key="8">
    <source>
        <dbReference type="SAM" id="SignalP"/>
    </source>
</evidence>
<dbReference type="GO" id="GO:0008810">
    <property type="term" value="F:cellulase activity"/>
    <property type="evidence" value="ECO:0007669"/>
    <property type="project" value="UniProtKB-EC"/>
</dbReference>
<dbReference type="EC" id="3.2.1.4" evidence="3"/>
<evidence type="ECO:0000256" key="5">
    <source>
        <dbReference type="ARBA" id="ARBA00023001"/>
    </source>
</evidence>
<sequence>MRRLLWAAAIAMCTTSLAAALESTVRPDEWESYRARFVMPDGRVVDDGNGGISHSEGQGYGLILAYLAGNMADFDQVWTFTRTELLLRDDGLAAWRWEENANPHVTDPNNASDGDILIAYALALAGEAWQRPDLTAAARQLAEAIGRSVVYEYGGVMLLRPGVAGFDADGRKDGPVVNLSYWVFEAFPVLASLAPAYDWQRLRNDGVRLVRAARLGPRQLPPDWLALGDELKSAEGFPAEFGYNALRIPLYLIRDGTDQVEVLRRLREGMAGTDTTPTTVNLSSGGVRDRLDDPGYRILPALIDCVVEGTPIPEELRRFSPTLYYPSTLHLLALSHLRSGGGRCLP</sequence>
<dbReference type="InterPro" id="IPR002037">
    <property type="entry name" value="Glyco_hydro_8"/>
</dbReference>
<dbReference type="OrthoDB" id="9766708at2"/>
<reference evidence="9 10" key="1">
    <citation type="submission" date="2017-04" db="EMBL/GenBank/DDBJ databases">
        <authorList>
            <person name="Afonso C.L."/>
            <person name="Miller P.J."/>
            <person name="Scott M.A."/>
            <person name="Spackman E."/>
            <person name="Goraichik I."/>
            <person name="Dimitrov K.M."/>
            <person name="Suarez D.L."/>
            <person name="Swayne D.E."/>
        </authorList>
    </citation>
    <scope>NUCLEOTIDE SEQUENCE [LARGE SCALE GENOMIC DNA]</scope>
    <source>
        <strain evidence="9 10">B5P</strain>
    </source>
</reference>
<protein>
    <recommendedName>
        <fullName evidence="3">cellulase</fullName>
        <ecNumber evidence="3">3.2.1.4</ecNumber>
    </recommendedName>
</protein>
<proteinExistence type="inferred from homology"/>
<feature type="chain" id="PRO_5012553019" description="cellulase" evidence="8">
    <location>
        <begin position="19"/>
        <end position="346"/>
    </location>
</feature>
<dbReference type="EMBL" id="FXBL01000004">
    <property type="protein sequence ID" value="SMH52555.1"/>
    <property type="molecule type" value="Genomic_DNA"/>
</dbReference>
<evidence type="ECO:0000256" key="4">
    <source>
        <dbReference type="ARBA" id="ARBA00022801"/>
    </source>
</evidence>
<dbReference type="Proteomes" id="UP000193083">
    <property type="component" value="Unassembled WGS sequence"/>
</dbReference>
<evidence type="ECO:0000256" key="7">
    <source>
        <dbReference type="ARBA" id="ARBA00023326"/>
    </source>
</evidence>
<organism evidence="9 10">
    <name type="scientific">Mesorhizobium australicum</name>
    <dbReference type="NCBI Taxonomy" id="536018"/>
    <lineage>
        <taxon>Bacteria</taxon>
        <taxon>Pseudomonadati</taxon>
        <taxon>Pseudomonadota</taxon>
        <taxon>Alphaproteobacteria</taxon>
        <taxon>Hyphomicrobiales</taxon>
        <taxon>Phyllobacteriaceae</taxon>
        <taxon>Mesorhizobium</taxon>
    </lineage>
</organism>